<keyword evidence="4" id="KW-0830">Ubiquinone</keyword>
<keyword evidence="2" id="KW-0496">Mitochondrion</keyword>
<feature type="compositionally biased region" description="Basic and acidic residues" evidence="3">
    <location>
        <begin position="61"/>
        <end position="75"/>
    </location>
</feature>
<keyword evidence="2" id="KW-0813">Transport</keyword>
<dbReference type="PANTHER" id="PTHR12910">
    <property type="entry name" value="NADH-UBIQUINONE OXIDOREDUCTASE SUBUNIT B17.2"/>
    <property type="match status" value="1"/>
</dbReference>
<keyword evidence="2" id="KW-0249">Electron transport</keyword>
<dbReference type="GO" id="GO:0005743">
    <property type="term" value="C:mitochondrial inner membrane"/>
    <property type="evidence" value="ECO:0007669"/>
    <property type="project" value="UniProtKB-SubCell"/>
</dbReference>
<dbReference type="OrthoDB" id="274641at2759"/>
<evidence type="ECO:0000256" key="1">
    <source>
        <dbReference type="ARBA" id="ARBA00007355"/>
    </source>
</evidence>
<dbReference type="GO" id="GO:0006979">
    <property type="term" value="P:response to oxidative stress"/>
    <property type="evidence" value="ECO:0007669"/>
    <property type="project" value="TreeGrafter"/>
</dbReference>
<dbReference type="Pfam" id="PF05071">
    <property type="entry name" value="NDUFA12"/>
    <property type="match status" value="1"/>
</dbReference>
<dbReference type="Proteomes" id="UP000245207">
    <property type="component" value="Unassembled WGS sequence"/>
</dbReference>
<evidence type="ECO:0000256" key="2">
    <source>
        <dbReference type="RuleBase" id="RU363103"/>
    </source>
</evidence>
<keyword evidence="2" id="KW-0472">Membrane</keyword>
<name>A0A2U1PM87_ARTAN</name>
<dbReference type="GO" id="GO:0045271">
    <property type="term" value="C:respiratory chain complex I"/>
    <property type="evidence" value="ECO:0007669"/>
    <property type="project" value="InterPro"/>
</dbReference>
<protein>
    <recommendedName>
        <fullName evidence="2">NADH dehydrogenase [ubiquinone] 1 alpha subcomplex subunit 12</fullName>
    </recommendedName>
</protein>
<proteinExistence type="inferred from homology"/>
<evidence type="ECO:0000256" key="3">
    <source>
        <dbReference type="SAM" id="MobiDB-lite"/>
    </source>
</evidence>
<keyword evidence="2" id="KW-0679">Respiratory chain</keyword>
<dbReference type="InterPro" id="IPR007763">
    <property type="entry name" value="NDUFA12"/>
</dbReference>
<comment type="similarity">
    <text evidence="1 2">Belongs to the complex I NDUFA12 subunit family.</text>
</comment>
<keyword evidence="5" id="KW-1185">Reference proteome</keyword>
<keyword evidence="2" id="KW-0999">Mitochondrion inner membrane</keyword>
<reference evidence="4 5" key="1">
    <citation type="journal article" date="2018" name="Mol. Plant">
        <title>The genome of Artemisia annua provides insight into the evolution of Asteraceae family and artemisinin biosynthesis.</title>
        <authorList>
            <person name="Shen Q."/>
            <person name="Zhang L."/>
            <person name="Liao Z."/>
            <person name="Wang S."/>
            <person name="Yan T."/>
            <person name="Shi P."/>
            <person name="Liu M."/>
            <person name="Fu X."/>
            <person name="Pan Q."/>
            <person name="Wang Y."/>
            <person name="Lv Z."/>
            <person name="Lu X."/>
            <person name="Zhang F."/>
            <person name="Jiang W."/>
            <person name="Ma Y."/>
            <person name="Chen M."/>
            <person name="Hao X."/>
            <person name="Li L."/>
            <person name="Tang Y."/>
            <person name="Lv G."/>
            <person name="Zhou Y."/>
            <person name="Sun X."/>
            <person name="Brodelius P.E."/>
            <person name="Rose J.K.C."/>
            <person name="Tang K."/>
        </authorList>
    </citation>
    <scope>NUCLEOTIDE SEQUENCE [LARGE SCALE GENOMIC DNA]</scope>
    <source>
        <strain evidence="5">cv. Huhao1</strain>
        <tissue evidence="4">Leaf</tissue>
    </source>
</reference>
<sequence length="150" mass="16674">MFADGVKEKRWVEFKGEVDSTSIPVEWICWLNGQRKVAPSPEEMAMLEARRQRVKENVALLKKEEEERKAREGSSRKITTMGKGDGPDLKSFIQQLPVASEGDKSGEASEATSNKQKEKEVADQAKHEPESTEPTGSGASFRPGTWQPPS</sequence>
<evidence type="ECO:0000313" key="4">
    <source>
        <dbReference type="EMBL" id="PWA86832.1"/>
    </source>
</evidence>
<comment type="subcellular location">
    <subcellularLocation>
        <location evidence="2">Mitochondrion inner membrane</location>
        <topology evidence="2">Peripheral membrane protein</topology>
        <orientation evidence="2">Matrix side</orientation>
    </subcellularLocation>
</comment>
<feature type="region of interest" description="Disordered" evidence="3">
    <location>
        <begin position="61"/>
        <end position="150"/>
    </location>
</feature>
<feature type="compositionally biased region" description="Basic and acidic residues" evidence="3">
    <location>
        <begin position="115"/>
        <end position="130"/>
    </location>
</feature>
<comment type="caution">
    <text evidence="4">The sequence shown here is derived from an EMBL/GenBank/DDBJ whole genome shotgun (WGS) entry which is preliminary data.</text>
</comment>
<accession>A0A2U1PM87</accession>
<organism evidence="4 5">
    <name type="scientific">Artemisia annua</name>
    <name type="common">Sweet wormwood</name>
    <dbReference type="NCBI Taxonomy" id="35608"/>
    <lineage>
        <taxon>Eukaryota</taxon>
        <taxon>Viridiplantae</taxon>
        <taxon>Streptophyta</taxon>
        <taxon>Embryophyta</taxon>
        <taxon>Tracheophyta</taxon>
        <taxon>Spermatophyta</taxon>
        <taxon>Magnoliopsida</taxon>
        <taxon>eudicotyledons</taxon>
        <taxon>Gunneridae</taxon>
        <taxon>Pentapetalae</taxon>
        <taxon>asterids</taxon>
        <taxon>campanulids</taxon>
        <taxon>Asterales</taxon>
        <taxon>Asteraceae</taxon>
        <taxon>Asteroideae</taxon>
        <taxon>Anthemideae</taxon>
        <taxon>Artemisiinae</taxon>
        <taxon>Artemisia</taxon>
    </lineage>
</organism>
<evidence type="ECO:0000313" key="5">
    <source>
        <dbReference type="Proteomes" id="UP000245207"/>
    </source>
</evidence>
<comment type="function">
    <text evidence="2">Accessory subunit of the mitochondrial membrane respiratory chain NADH dehydrogenase (Complex I), that is believed not to be involved in catalysis. Complex I functions in the transfer of electrons from NADH to the respiratory chain. The immediate electron acceptor for the enzyme is believed to be ubiquinone.</text>
</comment>
<dbReference type="AlphaFoldDB" id="A0A2U1PM87"/>
<dbReference type="STRING" id="35608.A0A2U1PM87"/>
<dbReference type="PANTHER" id="PTHR12910:SF1">
    <property type="entry name" value="NADH DEHYDROGENASE [UBIQUINONE] 1 ALPHA SUBCOMPLEX SUBUNIT 12"/>
    <property type="match status" value="1"/>
</dbReference>
<dbReference type="EMBL" id="PKPP01000978">
    <property type="protein sequence ID" value="PWA86832.1"/>
    <property type="molecule type" value="Genomic_DNA"/>
</dbReference>
<gene>
    <name evidence="4" type="ORF">CTI12_AA137070</name>
</gene>